<dbReference type="EMBL" id="CM007650">
    <property type="protein sequence ID" value="ONM53123.1"/>
    <property type="molecule type" value="Genomic_DNA"/>
</dbReference>
<organism evidence="2">
    <name type="scientific">Zea mays</name>
    <name type="common">Maize</name>
    <dbReference type="NCBI Taxonomy" id="4577"/>
    <lineage>
        <taxon>Eukaryota</taxon>
        <taxon>Viridiplantae</taxon>
        <taxon>Streptophyta</taxon>
        <taxon>Embryophyta</taxon>
        <taxon>Tracheophyta</taxon>
        <taxon>Spermatophyta</taxon>
        <taxon>Magnoliopsida</taxon>
        <taxon>Liliopsida</taxon>
        <taxon>Poales</taxon>
        <taxon>Poaceae</taxon>
        <taxon>PACMAD clade</taxon>
        <taxon>Panicoideae</taxon>
        <taxon>Andropogonodae</taxon>
        <taxon>Andropogoneae</taxon>
        <taxon>Tripsacinae</taxon>
        <taxon>Zea</taxon>
    </lineage>
</organism>
<gene>
    <name evidence="2" type="ORF">ZEAMMB73_Zm00001d019527</name>
</gene>
<name>A0A1D6HY85_MAIZE</name>
<feature type="compositionally biased region" description="Basic residues" evidence="1">
    <location>
        <begin position="198"/>
        <end position="276"/>
    </location>
</feature>
<accession>A0A1D6HY85</accession>
<dbReference type="AlphaFoldDB" id="A0A1D6HY85"/>
<feature type="region of interest" description="Disordered" evidence="1">
    <location>
        <begin position="82"/>
        <end position="101"/>
    </location>
</feature>
<evidence type="ECO:0000313" key="2">
    <source>
        <dbReference type="EMBL" id="ONM53123.1"/>
    </source>
</evidence>
<dbReference type="ExpressionAtlas" id="A0A1D6HY85">
    <property type="expression patterns" value="baseline and differential"/>
</dbReference>
<feature type="compositionally biased region" description="Basic residues" evidence="1">
    <location>
        <begin position="388"/>
        <end position="410"/>
    </location>
</feature>
<evidence type="ECO:0000256" key="1">
    <source>
        <dbReference type="SAM" id="MobiDB-lite"/>
    </source>
</evidence>
<feature type="compositionally biased region" description="Basic residues" evidence="1">
    <location>
        <begin position="304"/>
        <end position="313"/>
    </location>
</feature>
<feature type="compositionally biased region" description="Low complexity" evidence="1">
    <location>
        <begin position="164"/>
        <end position="183"/>
    </location>
</feature>
<feature type="region of interest" description="Disordered" evidence="1">
    <location>
        <begin position="152"/>
        <end position="427"/>
    </location>
</feature>
<sequence>TSTQPAHCIASSSSPLLFHFVAPIRLSSRAPIVDPSHIHTQATLRRIQRGKRLVVRPSLARLVIRSIDGGSRRIVSAAACGRPGGVGERAHRGGRGAGGPVGGGVPAGARCSVRGARPRRLHRVALAAPHLRPPPPAPAAPVLRAPRDALPRPLPGVPHQAPVRRLPPGLRRARGRPAALQPGRHVRALRPGRGALARARRRRSRRRRRRQRRLHRVHRPLARRRHGRERRAHRARVRRRPGLRRPRLPRLRVQVRRGVPRQARARRRLRKLRHGGLPRPLRPQCPPVHGRQGRGARPAPGDVRRRHLLRRRLPAPLPAALAGGRRPRPARAPLPRRPGEARHPAPRRGPSRAQERQGQDPRAGHRRPRQDPLRPHTGRAGHQEVLPWRRRARRRPPRRCGRGHTRHRLPQQRPSVAQGTTTCCTSY</sequence>
<feature type="compositionally biased region" description="Polar residues" evidence="1">
    <location>
        <begin position="412"/>
        <end position="427"/>
    </location>
</feature>
<reference evidence="2" key="1">
    <citation type="submission" date="2015-12" db="EMBL/GenBank/DDBJ databases">
        <title>Update maize B73 reference genome by single molecule sequencing technologies.</title>
        <authorList>
            <consortium name="Maize Genome Sequencing Project"/>
            <person name="Ware D."/>
        </authorList>
    </citation>
    <scope>NUCLEOTIDE SEQUENCE [LARGE SCALE GENOMIC DNA]</scope>
    <source>
        <tissue evidence="2">Seedling</tissue>
    </source>
</reference>
<feature type="non-terminal residue" evidence="2">
    <location>
        <position position="1"/>
    </location>
</feature>
<feature type="compositionally biased region" description="Basic and acidic residues" evidence="1">
    <location>
        <begin position="353"/>
        <end position="374"/>
    </location>
</feature>
<protein>
    <submittedName>
        <fullName evidence="2">Yucca5</fullName>
    </submittedName>
</protein>
<proteinExistence type="predicted"/>